<dbReference type="SUPFAM" id="SSF109709">
    <property type="entry name" value="KorB DNA-binding domain-like"/>
    <property type="match status" value="1"/>
</dbReference>
<dbReference type="GO" id="GO:0005694">
    <property type="term" value="C:chromosome"/>
    <property type="evidence" value="ECO:0007669"/>
    <property type="project" value="TreeGrafter"/>
</dbReference>
<keyword evidence="3" id="KW-1185">Reference proteome</keyword>
<comment type="caution">
    <text evidence="2">The sequence shown here is derived from an EMBL/GenBank/DDBJ whole genome shotgun (WGS) entry which is preliminary data.</text>
</comment>
<dbReference type="InterPro" id="IPR041468">
    <property type="entry name" value="HTH_ParB/Spo0J"/>
</dbReference>
<dbReference type="EMBL" id="VLTJ01000029">
    <property type="protein sequence ID" value="TSH92653.1"/>
    <property type="molecule type" value="Genomic_DNA"/>
</dbReference>
<dbReference type="GO" id="GO:0007059">
    <property type="term" value="P:chromosome segregation"/>
    <property type="evidence" value="ECO:0007669"/>
    <property type="project" value="TreeGrafter"/>
</dbReference>
<organism evidence="2 3">
    <name type="scientific">Verticiella sediminum</name>
    <dbReference type="NCBI Taxonomy" id="1247510"/>
    <lineage>
        <taxon>Bacteria</taxon>
        <taxon>Pseudomonadati</taxon>
        <taxon>Pseudomonadota</taxon>
        <taxon>Betaproteobacteria</taxon>
        <taxon>Burkholderiales</taxon>
        <taxon>Alcaligenaceae</taxon>
        <taxon>Verticiella</taxon>
    </lineage>
</organism>
<evidence type="ECO:0000259" key="1">
    <source>
        <dbReference type="Pfam" id="PF17762"/>
    </source>
</evidence>
<reference evidence="2 3" key="1">
    <citation type="submission" date="2019-07" db="EMBL/GenBank/DDBJ databases">
        <title>Qingshengfaniella alkalisoli gen. nov., sp. nov., isolated from saline soil.</title>
        <authorList>
            <person name="Xu L."/>
            <person name="Huang X.-X."/>
            <person name="Sun J.-Q."/>
        </authorList>
    </citation>
    <scope>NUCLEOTIDE SEQUENCE [LARGE SCALE GENOMIC DNA]</scope>
    <source>
        <strain evidence="2 3">DSM 27279</strain>
    </source>
</reference>
<accession>A0A556AID6</accession>
<evidence type="ECO:0000313" key="3">
    <source>
        <dbReference type="Proteomes" id="UP000318405"/>
    </source>
</evidence>
<dbReference type="Proteomes" id="UP000318405">
    <property type="component" value="Unassembled WGS sequence"/>
</dbReference>
<feature type="domain" description="ParB/Spo0J HTH" evidence="1">
    <location>
        <begin position="157"/>
        <end position="205"/>
    </location>
</feature>
<dbReference type="SUPFAM" id="SSF110849">
    <property type="entry name" value="ParB/Sulfiredoxin"/>
    <property type="match status" value="1"/>
</dbReference>
<dbReference type="InterPro" id="IPR050336">
    <property type="entry name" value="Chromosome_partition/occlusion"/>
</dbReference>
<evidence type="ECO:0000313" key="2">
    <source>
        <dbReference type="EMBL" id="TSH92653.1"/>
    </source>
</evidence>
<dbReference type="PANTHER" id="PTHR33375:SF1">
    <property type="entry name" value="CHROMOSOME-PARTITIONING PROTEIN PARB-RELATED"/>
    <property type="match status" value="1"/>
</dbReference>
<dbReference type="PANTHER" id="PTHR33375">
    <property type="entry name" value="CHROMOSOME-PARTITIONING PROTEIN PARB-RELATED"/>
    <property type="match status" value="1"/>
</dbReference>
<sequence>MSIHEPPLDYQHDHVRGNVKAAMSAAGAKSADLWQVPPGQIRILPGFNVRVDSPDYQQHIEELAESIQVNGYYQDKPLTGYVSREADGEHIYLTDGHTRFAAVQRLLDRGIQIERLPIIIKPAGTSREDMTVSLVRGNAGRPLTPYETGIVCKRLHGYGMDLPTIAARLGLSKTYVNNLLELVAAPRQVRDMVVAGHVSATTAVQTIRAHGAAAVDVLQTELAQAQAEGKTKITPRAIAKRGRRAAALAPATTAADTAARVMPLIPRLCDAWAQFDGNARAAVENMAALAQVLDEISEAAGCASCTATAG</sequence>
<dbReference type="Gene3D" id="1.10.10.2830">
    <property type="match status" value="1"/>
</dbReference>
<dbReference type="OrthoDB" id="6846089at2"/>
<dbReference type="Gene3D" id="3.90.1530.10">
    <property type="entry name" value="Conserved hypothetical protein from pyrococcus furiosus pfu- 392566-001, ParB domain"/>
    <property type="match status" value="1"/>
</dbReference>
<proteinExistence type="predicted"/>
<dbReference type="CDD" id="cd16387">
    <property type="entry name" value="ParB_N_Srx"/>
    <property type="match status" value="1"/>
</dbReference>
<name>A0A556AID6_9BURK</name>
<dbReference type="Pfam" id="PF17762">
    <property type="entry name" value="HTH_ParB"/>
    <property type="match status" value="1"/>
</dbReference>
<protein>
    <submittedName>
        <fullName evidence="2">ParB/RepB/Spo0J family partition protein</fullName>
    </submittedName>
</protein>
<dbReference type="AlphaFoldDB" id="A0A556AID6"/>
<dbReference type="InterPro" id="IPR036086">
    <property type="entry name" value="ParB/Sulfiredoxin_sf"/>
</dbReference>
<gene>
    <name evidence="2" type="ORF">FOZ76_14630</name>
</gene>